<evidence type="ECO:0000313" key="2">
    <source>
        <dbReference type="Proteomes" id="UP000694892"/>
    </source>
</evidence>
<protein>
    <submittedName>
        <fullName evidence="1">Uncharacterized protein</fullName>
    </submittedName>
</protein>
<sequence length="77" mass="8930">MQSMFLCLFLKSTKVQDMQVSRLYVGNVQKIPLYEMQSLYFINKQYVSGAQQCIFINRCSVLLYPYAVVTGLNFCIV</sequence>
<gene>
    <name evidence="1" type="ORF">XELAEV_18047219mg</name>
</gene>
<organism evidence="1 2">
    <name type="scientific">Xenopus laevis</name>
    <name type="common">African clawed frog</name>
    <dbReference type="NCBI Taxonomy" id="8355"/>
    <lineage>
        <taxon>Eukaryota</taxon>
        <taxon>Metazoa</taxon>
        <taxon>Chordata</taxon>
        <taxon>Craniata</taxon>
        <taxon>Vertebrata</taxon>
        <taxon>Euteleostomi</taxon>
        <taxon>Amphibia</taxon>
        <taxon>Batrachia</taxon>
        <taxon>Anura</taxon>
        <taxon>Pipoidea</taxon>
        <taxon>Pipidae</taxon>
        <taxon>Xenopodinae</taxon>
        <taxon>Xenopus</taxon>
        <taxon>Xenopus</taxon>
    </lineage>
</organism>
<dbReference type="Proteomes" id="UP000694892">
    <property type="component" value="Chromosome 9_10S"/>
</dbReference>
<proteinExistence type="predicted"/>
<dbReference type="EMBL" id="CM004483">
    <property type="protein sequence ID" value="OCT61195.1"/>
    <property type="molecule type" value="Genomic_DNA"/>
</dbReference>
<dbReference type="AlphaFoldDB" id="A0A974BUR7"/>
<evidence type="ECO:0000313" key="1">
    <source>
        <dbReference type="EMBL" id="OCT61195.1"/>
    </source>
</evidence>
<accession>A0A974BUR7</accession>
<reference evidence="2" key="1">
    <citation type="journal article" date="2016" name="Nature">
        <title>Genome evolution in the allotetraploid frog Xenopus laevis.</title>
        <authorList>
            <person name="Session A.M."/>
            <person name="Uno Y."/>
            <person name="Kwon T."/>
            <person name="Chapman J.A."/>
            <person name="Toyoda A."/>
            <person name="Takahashi S."/>
            <person name="Fukui A."/>
            <person name="Hikosaka A."/>
            <person name="Suzuki A."/>
            <person name="Kondo M."/>
            <person name="van Heeringen S.J."/>
            <person name="Quigley I."/>
            <person name="Heinz S."/>
            <person name="Ogino H."/>
            <person name="Ochi H."/>
            <person name="Hellsten U."/>
            <person name="Lyons J.B."/>
            <person name="Simakov O."/>
            <person name="Putnam N."/>
            <person name="Stites J."/>
            <person name="Kuroki Y."/>
            <person name="Tanaka T."/>
            <person name="Michiue T."/>
            <person name="Watanabe M."/>
            <person name="Bogdanovic O."/>
            <person name="Lister R."/>
            <person name="Georgiou G."/>
            <person name="Paranjpe S.S."/>
            <person name="van Kruijsbergen I."/>
            <person name="Shu S."/>
            <person name="Carlson J."/>
            <person name="Kinoshita T."/>
            <person name="Ohta Y."/>
            <person name="Mawaribuchi S."/>
            <person name="Jenkins J."/>
            <person name="Grimwood J."/>
            <person name="Schmutz J."/>
            <person name="Mitros T."/>
            <person name="Mozaffari S.V."/>
            <person name="Suzuki Y."/>
            <person name="Haramoto Y."/>
            <person name="Yamamoto T.S."/>
            <person name="Takagi C."/>
            <person name="Heald R."/>
            <person name="Miller K."/>
            <person name="Haudenschild C."/>
            <person name="Kitzman J."/>
            <person name="Nakayama T."/>
            <person name="Izutsu Y."/>
            <person name="Robert J."/>
            <person name="Fortriede J."/>
            <person name="Burns K."/>
            <person name="Lotay V."/>
            <person name="Karimi K."/>
            <person name="Yasuoka Y."/>
            <person name="Dichmann D.S."/>
            <person name="Flajnik M.F."/>
            <person name="Houston D.W."/>
            <person name="Shendure J."/>
            <person name="DuPasquier L."/>
            <person name="Vize P.D."/>
            <person name="Zorn A.M."/>
            <person name="Ito M."/>
            <person name="Marcotte E.M."/>
            <person name="Wallingford J.B."/>
            <person name="Ito Y."/>
            <person name="Asashima M."/>
            <person name="Ueno N."/>
            <person name="Matsuda Y."/>
            <person name="Veenstra G.J."/>
            <person name="Fujiyama A."/>
            <person name="Harland R.M."/>
            <person name="Taira M."/>
            <person name="Rokhsar D.S."/>
        </authorList>
    </citation>
    <scope>NUCLEOTIDE SEQUENCE [LARGE SCALE GENOMIC DNA]</scope>
    <source>
        <strain evidence="2">J</strain>
    </source>
</reference>
<name>A0A974BUR7_XENLA</name>